<dbReference type="InterPro" id="IPR002104">
    <property type="entry name" value="Integrase_catalytic"/>
</dbReference>
<dbReference type="PANTHER" id="PTHR30349:SF64">
    <property type="entry name" value="PROPHAGE INTEGRASE INTD-RELATED"/>
    <property type="match status" value="1"/>
</dbReference>
<dbReference type="InterPro" id="IPR011010">
    <property type="entry name" value="DNA_brk_join_enz"/>
</dbReference>
<gene>
    <name evidence="8" type="ORF">U27_07020</name>
</gene>
<dbReference type="SUPFAM" id="SSF56349">
    <property type="entry name" value="DNA breaking-rejoining enzymes"/>
    <property type="match status" value="1"/>
</dbReference>
<dbReference type="eggNOG" id="COG4974">
    <property type="taxonomic scope" value="Bacteria"/>
</dbReference>
<evidence type="ECO:0000313" key="8">
    <source>
        <dbReference type="EMBL" id="GAK60033.1"/>
    </source>
</evidence>
<name>A0A081C628_VECG1</name>
<dbReference type="Gene3D" id="1.10.150.130">
    <property type="match status" value="1"/>
</dbReference>
<evidence type="ECO:0000256" key="5">
    <source>
        <dbReference type="PROSITE-ProRule" id="PRU01248"/>
    </source>
</evidence>
<evidence type="ECO:0000259" key="7">
    <source>
        <dbReference type="PROSITE" id="PS51900"/>
    </source>
</evidence>
<accession>A0A081C628</accession>
<dbReference type="InterPro" id="IPR011946">
    <property type="entry name" value="Integrase_integron-type"/>
</dbReference>
<dbReference type="GO" id="GO:0015074">
    <property type="term" value="P:DNA integration"/>
    <property type="evidence" value="ECO:0007669"/>
    <property type="project" value="UniProtKB-KW"/>
</dbReference>
<dbReference type="GO" id="GO:0003677">
    <property type="term" value="F:DNA binding"/>
    <property type="evidence" value="ECO:0007669"/>
    <property type="project" value="UniProtKB-UniRule"/>
</dbReference>
<dbReference type="InterPro" id="IPR004107">
    <property type="entry name" value="Integrase_SAM-like_N"/>
</dbReference>
<reference evidence="8" key="1">
    <citation type="journal article" date="2015" name="PeerJ">
        <title>First genomic representation of candidate bacterial phylum KSB3 points to enhanced environmental sensing as a trigger of wastewater bulking.</title>
        <authorList>
            <person name="Sekiguchi Y."/>
            <person name="Ohashi A."/>
            <person name="Parks D.H."/>
            <person name="Yamauchi T."/>
            <person name="Tyson G.W."/>
            <person name="Hugenholtz P."/>
        </authorList>
    </citation>
    <scope>NUCLEOTIDE SEQUENCE [LARGE SCALE GENOMIC DNA]</scope>
</reference>
<dbReference type="Gene3D" id="1.10.443.10">
    <property type="entry name" value="Intergrase catalytic core"/>
    <property type="match status" value="1"/>
</dbReference>
<evidence type="ECO:0000256" key="2">
    <source>
        <dbReference type="ARBA" id="ARBA00022908"/>
    </source>
</evidence>
<keyword evidence="9" id="KW-1185">Reference proteome</keyword>
<organism evidence="8">
    <name type="scientific">Vecturithrix granuli</name>
    <dbReference type="NCBI Taxonomy" id="1499967"/>
    <lineage>
        <taxon>Bacteria</taxon>
        <taxon>Candidatus Moduliflexota</taxon>
        <taxon>Candidatus Vecturitrichia</taxon>
        <taxon>Candidatus Vecturitrichales</taxon>
        <taxon>Candidatus Vecturitrichaceae</taxon>
        <taxon>Candidatus Vecturithrix</taxon>
    </lineage>
</organism>
<evidence type="ECO:0000256" key="4">
    <source>
        <dbReference type="ARBA" id="ARBA00023172"/>
    </source>
</evidence>
<dbReference type="HOGENOM" id="CLU_027562_37_0_0"/>
<dbReference type="Pfam" id="PF00589">
    <property type="entry name" value="Phage_integrase"/>
    <property type="match status" value="1"/>
</dbReference>
<protein>
    <submittedName>
        <fullName evidence="8">Integron integrase</fullName>
    </submittedName>
</protein>
<feature type="domain" description="Tyr recombinase" evidence="6">
    <location>
        <begin position="111"/>
        <end position="324"/>
    </location>
</feature>
<dbReference type="PROSITE" id="PS51898">
    <property type="entry name" value="TYR_RECOMBINASE"/>
    <property type="match status" value="1"/>
</dbReference>
<evidence type="ECO:0000313" key="9">
    <source>
        <dbReference type="Proteomes" id="UP000030661"/>
    </source>
</evidence>
<comment type="similarity">
    <text evidence="1">Belongs to the 'phage' integrase family.</text>
</comment>
<sequence length="327" mass="37423">MNRKQTLSTDDLNRLLAQVRETMRFKHYSPRTEEVYVDWIRQYLHFHGHRHPATMGTADIEAFLSHLAAKRHVTETTQRQALCALILLYRKVLNIDLPGKIHVQRAKESSYVPTVLTREEVQRVLSQLSGTYQLMAQVLYGSGLRMMECVCLRIKDLDFARREITVRSGKGLKDRRTMLPDTLQEPLQRHLARVQHLHEEDVKAGHGHVPLPFALARKYPHAETAWIWQYVFPSATLSTDAQSGKVYRDHTGGEGFQRAVKQAARAAGLSKRVTCHAFRHSFATHLLEDGYDIHIVQELLGHEDVSITMIYTHVLKKGGLAVRSPLD</sequence>
<feature type="domain" description="Core-binding (CB)" evidence="7">
    <location>
        <begin position="10"/>
        <end position="93"/>
    </location>
</feature>
<evidence type="ECO:0000256" key="3">
    <source>
        <dbReference type="ARBA" id="ARBA00023125"/>
    </source>
</evidence>
<dbReference type="InterPro" id="IPR010998">
    <property type="entry name" value="Integrase_recombinase_N"/>
</dbReference>
<dbReference type="InterPro" id="IPR013762">
    <property type="entry name" value="Integrase-like_cat_sf"/>
</dbReference>
<dbReference type="NCBIfam" id="TIGR02249">
    <property type="entry name" value="integrase_gron"/>
    <property type="match status" value="1"/>
</dbReference>
<dbReference type="InterPro" id="IPR050090">
    <property type="entry name" value="Tyrosine_recombinase_XerCD"/>
</dbReference>
<dbReference type="Proteomes" id="UP000030661">
    <property type="component" value="Unassembled WGS sequence"/>
</dbReference>
<dbReference type="PANTHER" id="PTHR30349">
    <property type="entry name" value="PHAGE INTEGRASE-RELATED"/>
    <property type="match status" value="1"/>
</dbReference>
<keyword evidence="3 5" id="KW-0238">DNA-binding</keyword>
<dbReference type="AlphaFoldDB" id="A0A081C628"/>
<dbReference type="PROSITE" id="PS51900">
    <property type="entry name" value="CB"/>
    <property type="match status" value="1"/>
</dbReference>
<dbReference type="STRING" id="1499967.U27_07020"/>
<keyword evidence="4" id="KW-0233">DNA recombination</keyword>
<evidence type="ECO:0000256" key="1">
    <source>
        <dbReference type="ARBA" id="ARBA00008857"/>
    </source>
</evidence>
<dbReference type="EMBL" id="DF820471">
    <property type="protein sequence ID" value="GAK60033.1"/>
    <property type="molecule type" value="Genomic_DNA"/>
</dbReference>
<dbReference type="Pfam" id="PF13495">
    <property type="entry name" value="Phage_int_SAM_4"/>
    <property type="match status" value="1"/>
</dbReference>
<dbReference type="GO" id="GO:0006310">
    <property type="term" value="P:DNA recombination"/>
    <property type="evidence" value="ECO:0007669"/>
    <property type="project" value="UniProtKB-KW"/>
</dbReference>
<proteinExistence type="inferred from homology"/>
<evidence type="ECO:0000259" key="6">
    <source>
        <dbReference type="PROSITE" id="PS51898"/>
    </source>
</evidence>
<dbReference type="InterPro" id="IPR044068">
    <property type="entry name" value="CB"/>
</dbReference>
<keyword evidence="2" id="KW-0229">DNA integration</keyword>